<reference evidence="9" key="1">
    <citation type="submission" date="2017-02" db="EMBL/GenBank/DDBJ databases">
        <authorList>
            <person name="Varghese N."/>
            <person name="Submissions S."/>
        </authorList>
    </citation>
    <scope>NUCLEOTIDE SEQUENCE [LARGE SCALE GENOMIC DNA]</scope>
    <source>
        <strain evidence="9">ATCC 35199</strain>
    </source>
</reference>
<evidence type="ECO:0000256" key="3">
    <source>
        <dbReference type="ARBA" id="ARBA00022801"/>
    </source>
</evidence>
<name>A0A1T4ZQ82_9FIRM</name>
<dbReference type="InterPro" id="IPR038765">
    <property type="entry name" value="Papain-like_cys_pep_sf"/>
</dbReference>
<dbReference type="Pfam" id="PF00877">
    <property type="entry name" value="NLPC_P60"/>
    <property type="match status" value="1"/>
</dbReference>
<evidence type="ECO:0000256" key="2">
    <source>
        <dbReference type="ARBA" id="ARBA00022670"/>
    </source>
</evidence>
<dbReference type="SUPFAM" id="SSF54001">
    <property type="entry name" value="Cysteine proteinases"/>
    <property type="match status" value="1"/>
</dbReference>
<dbReference type="PROSITE" id="PS51935">
    <property type="entry name" value="NLPC_P60"/>
    <property type="match status" value="1"/>
</dbReference>
<dbReference type="RefSeq" id="WP_079588194.1">
    <property type="nucleotide sequence ID" value="NZ_FUYN01000001.1"/>
</dbReference>
<keyword evidence="9" id="KW-1185">Reference proteome</keyword>
<evidence type="ECO:0000256" key="5">
    <source>
        <dbReference type="SAM" id="SignalP"/>
    </source>
</evidence>
<evidence type="ECO:0000313" key="9">
    <source>
        <dbReference type="Proteomes" id="UP000243406"/>
    </source>
</evidence>
<dbReference type="Gene3D" id="3.90.1720.10">
    <property type="entry name" value="endopeptidase domain like (from Nostoc punctiforme)"/>
    <property type="match status" value="1"/>
</dbReference>
<accession>A0A1T4ZQ82</accession>
<comment type="similarity">
    <text evidence="1">Belongs to the peptidase C40 family.</text>
</comment>
<dbReference type="EMBL" id="FUYN01000001">
    <property type="protein sequence ID" value="SKB24815.1"/>
    <property type="molecule type" value="Genomic_DNA"/>
</dbReference>
<feature type="signal peptide" evidence="5">
    <location>
        <begin position="1"/>
        <end position="25"/>
    </location>
</feature>
<dbReference type="InterPro" id="IPR003646">
    <property type="entry name" value="SH3-like_bac-type"/>
</dbReference>
<keyword evidence="2" id="KW-0645">Protease</keyword>
<dbReference type="AlphaFoldDB" id="A0A1T4ZQ82"/>
<keyword evidence="3" id="KW-0378">Hydrolase</keyword>
<feature type="chain" id="PRO_5012662283" evidence="5">
    <location>
        <begin position="26"/>
        <end position="292"/>
    </location>
</feature>
<dbReference type="InterPro" id="IPR051202">
    <property type="entry name" value="Peptidase_C40"/>
</dbReference>
<gene>
    <name evidence="8" type="ORF">SAMN02745120_0187</name>
</gene>
<dbReference type="PROSITE" id="PS51781">
    <property type="entry name" value="SH3B"/>
    <property type="match status" value="1"/>
</dbReference>
<keyword evidence="5" id="KW-0732">Signal</keyword>
<feature type="domain" description="SH3b" evidence="6">
    <location>
        <begin position="92"/>
        <end position="154"/>
    </location>
</feature>
<dbReference type="Proteomes" id="UP000243406">
    <property type="component" value="Unassembled WGS sequence"/>
</dbReference>
<dbReference type="InterPro" id="IPR000064">
    <property type="entry name" value="NLP_P60_dom"/>
</dbReference>
<dbReference type="Pfam" id="PF08239">
    <property type="entry name" value="SH3_3"/>
    <property type="match status" value="2"/>
</dbReference>
<dbReference type="Gene3D" id="2.30.30.40">
    <property type="entry name" value="SH3 Domains"/>
    <property type="match status" value="2"/>
</dbReference>
<evidence type="ECO:0000313" key="8">
    <source>
        <dbReference type="EMBL" id="SKB24815.1"/>
    </source>
</evidence>
<dbReference type="PANTHER" id="PTHR47053">
    <property type="entry name" value="MUREIN DD-ENDOPEPTIDASE MEPH-RELATED"/>
    <property type="match status" value="1"/>
</dbReference>
<organism evidence="8 9">
    <name type="scientific">Acetoanaerobium noterae</name>
    <dbReference type="NCBI Taxonomy" id="745369"/>
    <lineage>
        <taxon>Bacteria</taxon>
        <taxon>Bacillati</taxon>
        <taxon>Bacillota</taxon>
        <taxon>Clostridia</taxon>
        <taxon>Peptostreptococcales</taxon>
        <taxon>Filifactoraceae</taxon>
        <taxon>Acetoanaerobium</taxon>
    </lineage>
</organism>
<proteinExistence type="inferred from homology"/>
<evidence type="ECO:0000256" key="4">
    <source>
        <dbReference type="ARBA" id="ARBA00022807"/>
    </source>
</evidence>
<dbReference type="GO" id="GO:0008234">
    <property type="term" value="F:cysteine-type peptidase activity"/>
    <property type="evidence" value="ECO:0007669"/>
    <property type="project" value="UniProtKB-KW"/>
</dbReference>
<evidence type="ECO:0000259" key="7">
    <source>
        <dbReference type="PROSITE" id="PS51935"/>
    </source>
</evidence>
<protein>
    <submittedName>
        <fullName evidence="8">SH3 domain-containing protein</fullName>
    </submittedName>
</protein>
<keyword evidence="4" id="KW-0788">Thiol protease</keyword>
<dbReference type="SMART" id="SM00287">
    <property type="entry name" value="SH3b"/>
    <property type="match status" value="2"/>
</dbReference>
<evidence type="ECO:0000259" key="6">
    <source>
        <dbReference type="PROSITE" id="PS51781"/>
    </source>
</evidence>
<feature type="domain" description="NlpC/P60" evidence="7">
    <location>
        <begin position="166"/>
        <end position="291"/>
    </location>
</feature>
<sequence length="292" mass="31963">MKKNTILASAMVLGMIFSIPIASYANTYNKAEVKSNLVFVRTQANEDSALVSKAIQGQELFVLEEEGNWVKVKTQLGVEGYVNKNELNIKKTYEGIVTNDGVNLRLRPNIESKALSVVNNSDRVLVLEKNGEWSKVLFEGNTGYVFSKFIATEDEFKALVSRAGQRNDAEKLLIMANSLIGTPYSYGSNGPNSFDCSSFIQYTYKNALGITLPRVSKDQARAGETVSKNDLKSGDIVAFNTFGKPGSITHVGIYLSDGNFIHASSSGDGVSIDSLSQGYYSNRYITASRILK</sequence>
<evidence type="ECO:0000256" key="1">
    <source>
        <dbReference type="ARBA" id="ARBA00007074"/>
    </source>
</evidence>
<dbReference type="PANTHER" id="PTHR47053:SF1">
    <property type="entry name" value="MUREIN DD-ENDOPEPTIDASE MEPH-RELATED"/>
    <property type="match status" value="1"/>
</dbReference>
<dbReference type="OrthoDB" id="9808890at2"/>
<dbReference type="GO" id="GO:0006508">
    <property type="term" value="P:proteolysis"/>
    <property type="evidence" value="ECO:0007669"/>
    <property type="project" value="UniProtKB-KW"/>
</dbReference>